<name>A0A3E1REA9_9BURK</name>
<comment type="caution">
    <text evidence="1">The sequence shown here is derived from an EMBL/GenBank/DDBJ whole genome shotgun (WGS) entry which is preliminary data.</text>
</comment>
<keyword evidence="2" id="KW-1185">Reference proteome</keyword>
<protein>
    <submittedName>
        <fullName evidence="1">Uncharacterized protein</fullName>
    </submittedName>
</protein>
<proteinExistence type="predicted"/>
<sequence length="306" mass="34448">MATFAAIPFAASAITFSEPASVGWTWMEDVESGCVAKLEAHNKIYVGNCANRIPHGRGVYFENTKLLSARLNNGKLYKTEPYQPNDPDLARFLDKAQYIASFHSIFLVGDEFQNLLPGPQDSAVYKLATRFIGQYQTTAQNDDLAQARLKQESAKQNGFARAYATVSNQQESALAARMLQDWQGQLTAEQAEQVKTLRSNFERQEQLARDKRAREDAEYAKRRAQEEEQRLAYRQSRIKTACNGFYPGYVARYNRGGFLGTPDRYVVRYLNAARSAVTIEGTDSGNSLAYGQMLELSCIDLLERTE</sequence>
<dbReference type="Proteomes" id="UP000260665">
    <property type="component" value="Unassembled WGS sequence"/>
</dbReference>
<dbReference type="AlphaFoldDB" id="A0A3E1REA9"/>
<organism evidence="1 2">
    <name type="scientific">Rhodoferax lacus</name>
    <dbReference type="NCBI Taxonomy" id="2184758"/>
    <lineage>
        <taxon>Bacteria</taxon>
        <taxon>Pseudomonadati</taxon>
        <taxon>Pseudomonadota</taxon>
        <taxon>Betaproteobacteria</taxon>
        <taxon>Burkholderiales</taxon>
        <taxon>Comamonadaceae</taxon>
        <taxon>Rhodoferax</taxon>
    </lineage>
</organism>
<evidence type="ECO:0000313" key="1">
    <source>
        <dbReference type="EMBL" id="RFO97708.1"/>
    </source>
</evidence>
<gene>
    <name evidence="1" type="ORF">DIC66_07595</name>
</gene>
<evidence type="ECO:0000313" key="2">
    <source>
        <dbReference type="Proteomes" id="UP000260665"/>
    </source>
</evidence>
<dbReference type="EMBL" id="QFZK01000003">
    <property type="protein sequence ID" value="RFO97708.1"/>
    <property type="molecule type" value="Genomic_DNA"/>
</dbReference>
<accession>A0A3E1REA9</accession>
<reference evidence="1 2" key="1">
    <citation type="submission" date="2018-05" db="EMBL/GenBank/DDBJ databases">
        <title>Rhodoferax soyangensis sp.nov., isolated from an oligotrophic freshwater lake.</title>
        <authorList>
            <person name="Park M."/>
        </authorList>
    </citation>
    <scope>NUCLEOTIDE SEQUENCE [LARGE SCALE GENOMIC DNA]</scope>
    <source>
        <strain evidence="1 2">IMCC26218</strain>
    </source>
</reference>